<gene>
    <name evidence="1" type="ORF">SKUN_0030</name>
</gene>
<dbReference type="PATRIC" id="fig|273035.7.peg.32"/>
<dbReference type="EMBL" id="CP010899">
    <property type="protein sequence ID" value="ALA96955.1"/>
    <property type="molecule type" value="Genomic_DNA"/>
</dbReference>
<organism evidence="1 2">
    <name type="scientific">Spiroplasma kunkelii CR2-3x</name>
    <dbReference type="NCBI Taxonomy" id="273035"/>
    <lineage>
        <taxon>Bacteria</taxon>
        <taxon>Bacillati</taxon>
        <taxon>Mycoplasmatota</taxon>
        <taxon>Mollicutes</taxon>
        <taxon>Entomoplasmatales</taxon>
        <taxon>Spiroplasmataceae</taxon>
        <taxon>Spiroplasma</taxon>
    </lineage>
</organism>
<reference evidence="1 2" key="1">
    <citation type="journal article" date="2015" name="Genome Announc.">
        <title>Complete Genome Sequence of Spiroplasma kunkelii Strain CR2-3x, Causal Agent of Corn Stunt Disease in Zea mays L.</title>
        <authorList>
            <person name="Davis R.E."/>
            <person name="Shao J."/>
            <person name="Dally E.L."/>
            <person name="Zhao Y."/>
            <person name="Gasparich G.E."/>
            <person name="Gaynor B.J."/>
            <person name="Athey J.C."/>
            <person name="Harrison N.A."/>
            <person name="Donofrio N."/>
        </authorList>
    </citation>
    <scope>NUCLEOTIDE SEQUENCE [LARGE SCALE GENOMIC DNA]</scope>
    <source>
        <strain evidence="1 2">CR2-3x</strain>
    </source>
</reference>
<keyword evidence="2" id="KW-1185">Reference proteome</keyword>
<accession>A0A0K2JED9</accession>
<sequence length="69" mass="8270">MNKFILCYRSEKGNRPCKNWLGEYITGIDVEDVNINLTWDWEYLIKTYGEKNLVICKDNKLELILQNKK</sequence>
<evidence type="ECO:0000313" key="1">
    <source>
        <dbReference type="EMBL" id="ALA96955.1"/>
    </source>
</evidence>
<protein>
    <submittedName>
        <fullName evidence="1">Uncharacterized protein</fullName>
    </submittedName>
</protein>
<dbReference type="AlphaFoldDB" id="A0A0K2JED9"/>
<dbReference type="OrthoDB" id="390968at2"/>
<dbReference type="STRING" id="273035.SKUN_0030"/>
<dbReference type="Proteomes" id="UP000062963">
    <property type="component" value="Chromosome"/>
</dbReference>
<name>A0A0K2JED9_SPIKU</name>
<proteinExistence type="predicted"/>
<dbReference type="KEGG" id="skn:SKUN_0030"/>
<dbReference type="RefSeq" id="WP_053390338.1">
    <property type="nucleotide sequence ID" value="NZ_CP010899.1"/>
</dbReference>
<evidence type="ECO:0000313" key="2">
    <source>
        <dbReference type="Proteomes" id="UP000062963"/>
    </source>
</evidence>